<reference evidence="1 2" key="1">
    <citation type="submission" date="2019-12" db="EMBL/GenBank/DDBJ databases">
        <authorList>
            <person name="Li M."/>
        </authorList>
    </citation>
    <scope>NUCLEOTIDE SEQUENCE [LARGE SCALE GENOMIC DNA]</scope>
    <source>
        <strain evidence="1 2">GBMRC 2024</strain>
    </source>
</reference>
<proteinExistence type="predicted"/>
<name>A0A6L7GB02_9RHOB</name>
<dbReference type="Proteomes" id="UP000477911">
    <property type="component" value="Unassembled WGS sequence"/>
</dbReference>
<dbReference type="RefSeq" id="WP_160897270.1">
    <property type="nucleotide sequence ID" value="NZ_WUMU01000050.1"/>
</dbReference>
<gene>
    <name evidence="1" type="ORF">GR170_25355</name>
</gene>
<organism evidence="1 2">
    <name type="scientific">Pseudooceanicola albus</name>
    <dbReference type="NCBI Taxonomy" id="2692189"/>
    <lineage>
        <taxon>Bacteria</taxon>
        <taxon>Pseudomonadati</taxon>
        <taxon>Pseudomonadota</taxon>
        <taxon>Alphaproteobacteria</taxon>
        <taxon>Rhodobacterales</taxon>
        <taxon>Paracoccaceae</taxon>
        <taxon>Pseudooceanicola</taxon>
    </lineage>
</organism>
<sequence length="69" mass="7685">MSVDRATQLARLRTARALGVTQLSEDGRTISYRSLAEMDRIIADLEAELAGRSRRATLRQATPRTNRGL</sequence>
<dbReference type="NCBIfam" id="NF047331">
    <property type="entry name" value="phage_HTJ"/>
    <property type="match status" value="1"/>
</dbReference>
<dbReference type="EMBL" id="WUMU01000050">
    <property type="protein sequence ID" value="MXN21159.1"/>
    <property type="molecule type" value="Genomic_DNA"/>
</dbReference>
<dbReference type="AlphaFoldDB" id="A0A6L7GB02"/>
<protein>
    <submittedName>
        <fullName evidence="1">Uncharacterized protein</fullName>
    </submittedName>
</protein>
<evidence type="ECO:0000313" key="1">
    <source>
        <dbReference type="EMBL" id="MXN21159.1"/>
    </source>
</evidence>
<accession>A0A6L7GB02</accession>
<keyword evidence="2" id="KW-1185">Reference proteome</keyword>
<evidence type="ECO:0000313" key="2">
    <source>
        <dbReference type="Proteomes" id="UP000477911"/>
    </source>
</evidence>
<comment type="caution">
    <text evidence="1">The sequence shown here is derived from an EMBL/GenBank/DDBJ whole genome shotgun (WGS) entry which is preliminary data.</text>
</comment>